<proteinExistence type="predicted"/>
<name>A0A158QJD5_RODNA</name>
<protein>
    <submittedName>
        <fullName evidence="1">Uncharacterized protein</fullName>
    </submittedName>
</protein>
<organism evidence="1">
    <name type="scientific">Rodentolepis nana</name>
    <name type="common">Dwarf tapeworm</name>
    <name type="synonym">Hymenolepis nana</name>
    <dbReference type="NCBI Taxonomy" id="102285"/>
    <lineage>
        <taxon>Eukaryota</taxon>
        <taxon>Metazoa</taxon>
        <taxon>Spiralia</taxon>
        <taxon>Lophotrochozoa</taxon>
        <taxon>Platyhelminthes</taxon>
        <taxon>Cestoda</taxon>
        <taxon>Eucestoda</taxon>
        <taxon>Cyclophyllidea</taxon>
        <taxon>Hymenolepididae</taxon>
        <taxon>Rodentolepis</taxon>
    </lineage>
</organism>
<dbReference type="AlphaFoldDB" id="A0A158QJD5"/>
<evidence type="ECO:0000313" key="1">
    <source>
        <dbReference type="WBParaSite" id="HNAJ_0001161101-mRNA-1"/>
    </source>
</evidence>
<dbReference type="WBParaSite" id="HNAJ_0001161101-mRNA-1">
    <property type="protein sequence ID" value="HNAJ_0001161101-mRNA-1"/>
    <property type="gene ID" value="HNAJ_0001161101"/>
</dbReference>
<reference evidence="1" key="1">
    <citation type="submission" date="2016-04" db="UniProtKB">
        <authorList>
            <consortium name="WormBaseParasite"/>
        </authorList>
    </citation>
    <scope>IDENTIFICATION</scope>
</reference>
<sequence length="38" mass="4489">LIIIHDFVYCVNAQIISPQTRYLIGKYFYLPRSLQACK</sequence>
<accession>A0A158QJD5</accession>